<name>A0AAE0PQF4_9TELE</name>
<proteinExistence type="predicted"/>
<dbReference type="AlphaFoldDB" id="A0AAE0PQF4"/>
<dbReference type="Proteomes" id="UP001274896">
    <property type="component" value="Unassembled WGS sequence"/>
</dbReference>
<dbReference type="InterPro" id="IPR036179">
    <property type="entry name" value="Ig-like_dom_sf"/>
</dbReference>
<dbReference type="PANTHER" id="PTHR23266">
    <property type="entry name" value="IMMUNOGLOBULIN HEAVY CHAIN"/>
    <property type="match status" value="1"/>
</dbReference>
<evidence type="ECO:0000313" key="2">
    <source>
        <dbReference type="Proteomes" id="UP001274896"/>
    </source>
</evidence>
<accession>A0AAE0PQF4</accession>
<dbReference type="SUPFAM" id="SSF48726">
    <property type="entry name" value="Immunoglobulin"/>
    <property type="match status" value="1"/>
</dbReference>
<comment type="caution">
    <text evidence="1">The sequence shown here is derived from an EMBL/GenBank/DDBJ whole genome shotgun (WGS) entry which is preliminary data.</text>
</comment>
<sequence length="99" mass="11064">MMGLRVAQYYIFVIMLTKDVFCATELIQPDSLLIKAGETLTITCKVSGASITDSSSHYGTAWIRQPAGKALEWINTISILEILIRKIHFTSSQFTSLHK</sequence>
<evidence type="ECO:0000313" key="1">
    <source>
        <dbReference type="EMBL" id="KAK3506319.1"/>
    </source>
</evidence>
<gene>
    <name evidence="1" type="ORF">QTP70_016081</name>
</gene>
<organism evidence="1 2">
    <name type="scientific">Hemibagrus guttatus</name>
    <dbReference type="NCBI Taxonomy" id="175788"/>
    <lineage>
        <taxon>Eukaryota</taxon>
        <taxon>Metazoa</taxon>
        <taxon>Chordata</taxon>
        <taxon>Craniata</taxon>
        <taxon>Vertebrata</taxon>
        <taxon>Euteleostomi</taxon>
        <taxon>Actinopterygii</taxon>
        <taxon>Neopterygii</taxon>
        <taxon>Teleostei</taxon>
        <taxon>Ostariophysi</taxon>
        <taxon>Siluriformes</taxon>
        <taxon>Bagridae</taxon>
        <taxon>Hemibagrus</taxon>
    </lineage>
</organism>
<reference evidence="1" key="1">
    <citation type="submission" date="2023-06" db="EMBL/GenBank/DDBJ databases">
        <title>Male Hemibagrus guttatus genome.</title>
        <authorList>
            <person name="Bian C."/>
        </authorList>
    </citation>
    <scope>NUCLEOTIDE SEQUENCE</scope>
    <source>
        <strain evidence="1">Male_cb2023</strain>
        <tissue evidence="1">Muscle</tissue>
    </source>
</reference>
<dbReference type="InterPro" id="IPR050199">
    <property type="entry name" value="IgHV"/>
</dbReference>
<evidence type="ECO:0008006" key="3">
    <source>
        <dbReference type="Google" id="ProtNLM"/>
    </source>
</evidence>
<protein>
    <recommendedName>
        <fullName evidence="3">Ig-like domain-containing protein</fullName>
    </recommendedName>
</protein>
<keyword evidence="2" id="KW-1185">Reference proteome</keyword>
<dbReference type="Gene3D" id="2.60.40.10">
    <property type="entry name" value="Immunoglobulins"/>
    <property type="match status" value="1"/>
</dbReference>
<dbReference type="InterPro" id="IPR013783">
    <property type="entry name" value="Ig-like_fold"/>
</dbReference>
<dbReference type="EMBL" id="JAUCMX010000059">
    <property type="protein sequence ID" value="KAK3506319.1"/>
    <property type="molecule type" value="Genomic_DNA"/>
</dbReference>